<organism evidence="1 2">
    <name type="scientific">Thermaerobacter composti</name>
    <dbReference type="NCBI Taxonomy" id="554949"/>
    <lineage>
        <taxon>Bacteria</taxon>
        <taxon>Bacillati</taxon>
        <taxon>Bacillota</taxon>
        <taxon>Clostridia</taxon>
        <taxon>Eubacteriales</taxon>
        <taxon>Clostridiales Family XVII. Incertae Sedis</taxon>
        <taxon>Thermaerobacter</taxon>
    </lineage>
</organism>
<gene>
    <name evidence="1" type="ORF">Q5761_08555</name>
</gene>
<proteinExistence type="predicted"/>
<dbReference type="RefSeq" id="WP_318750254.1">
    <property type="nucleotide sequence ID" value="NZ_CP132508.1"/>
</dbReference>
<protein>
    <submittedName>
        <fullName evidence="1">Uncharacterized protein</fullName>
    </submittedName>
</protein>
<evidence type="ECO:0000313" key="1">
    <source>
        <dbReference type="EMBL" id="WPD18414.1"/>
    </source>
</evidence>
<dbReference type="EMBL" id="CP132508">
    <property type="protein sequence ID" value="WPD18414.1"/>
    <property type="molecule type" value="Genomic_DNA"/>
</dbReference>
<sequence length="239" mass="26584">MTWAGRARIVDSAHFNYNLFPLVPPPSVTASNPAAAQDYEAIDIDIVEGPGYAIRESSSLEAITFWWIEENNDPREGLPFEVSVIINGNQTKLTGTTVIGYESATSMQLAPLVLRMFALPYEWCSTGRSVIDFAVIGAPFSGRVVFDANERSIVDITLNQHPVPKFETRRRYGEIWWRTRSVVMKTIKFTQNNEPIDIPFDAKGGVACIRSGNIKRDLFFDGPGYAFATSPTLGAITVW</sequence>
<evidence type="ECO:0000313" key="2">
    <source>
        <dbReference type="Proteomes" id="UP001304683"/>
    </source>
</evidence>
<accession>A0ABZ0QP16</accession>
<name>A0ABZ0QP16_9FIRM</name>
<keyword evidence="2" id="KW-1185">Reference proteome</keyword>
<dbReference type="Proteomes" id="UP001304683">
    <property type="component" value="Chromosome"/>
</dbReference>
<reference evidence="1 2" key="1">
    <citation type="submission" date="2023-08" db="EMBL/GenBank/DDBJ databases">
        <title>Genome sequence of Thermaerobacter compostii strain Ins1, a spore-forming filamentous bacterium isolated from a deep geothermal reservoir.</title>
        <authorList>
            <person name="Bregnard D."/>
            <person name="Gonzalez D."/>
            <person name="Junier P."/>
        </authorList>
    </citation>
    <scope>NUCLEOTIDE SEQUENCE [LARGE SCALE GENOMIC DNA]</scope>
    <source>
        <strain evidence="1 2">Ins1</strain>
    </source>
</reference>